<dbReference type="Proteomes" id="UP000092698">
    <property type="component" value="Chromosome"/>
</dbReference>
<accession>A0A1C7D7P1</accession>
<proteinExistence type="predicted"/>
<dbReference type="KEGG" id="anh:A6F65_01063"/>
<dbReference type="AlphaFoldDB" id="A0A1C7D7P1"/>
<dbReference type="OrthoDB" id="7391054at2"/>
<dbReference type="PROSITE" id="PS51257">
    <property type="entry name" value="PROKAR_LIPOPROTEIN"/>
    <property type="match status" value="1"/>
</dbReference>
<evidence type="ECO:0000313" key="2">
    <source>
        <dbReference type="EMBL" id="ANU07372.1"/>
    </source>
</evidence>
<evidence type="ECO:0008006" key="4">
    <source>
        <dbReference type="Google" id="ProtNLM"/>
    </source>
</evidence>
<gene>
    <name evidence="2" type="ORF">A6F65_01063</name>
</gene>
<feature type="compositionally biased region" description="Acidic residues" evidence="1">
    <location>
        <begin position="175"/>
        <end position="195"/>
    </location>
</feature>
<organism evidence="2 3">
    <name type="scientific">Paraurantiacibacter namhicola</name>
    <dbReference type="NCBI Taxonomy" id="645517"/>
    <lineage>
        <taxon>Bacteria</taxon>
        <taxon>Pseudomonadati</taxon>
        <taxon>Pseudomonadota</taxon>
        <taxon>Alphaproteobacteria</taxon>
        <taxon>Sphingomonadales</taxon>
        <taxon>Erythrobacteraceae</taxon>
        <taxon>Paraurantiacibacter</taxon>
    </lineage>
</organism>
<keyword evidence="3" id="KW-1185">Reference proteome</keyword>
<evidence type="ECO:0000313" key="3">
    <source>
        <dbReference type="Proteomes" id="UP000092698"/>
    </source>
</evidence>
<dbReference type="STRING" id="645517.A6F65_01063"/>
<protein>
    <recommendedName>
        <fullName evidence="4">Lipoprotein</fullName>
    </recommendedName>
</protein>
<reference evidence="2 3" key="1">
    <citation type="submission" date="2016-07" db="EMBL/GenBank/DDBJ databases">
        <title>Complete genome sequence of Altererythrobacter namhicola JCM 16345T, containing esterase-encoding genes.</title>
        <authorList>
            <person name="Cheng H."/>
            <person name="Wu Y.-H."/>
            <person name="Jian S.-L."/>
            <person name="Huo Y.-Y."/>
            <person name="Wang C.-S."/>
            <person name="Xu X.-W."/>
        </authorList>
    </citation>
    <scope>NUCLEOTIDE SEQUENCE [LARGE SCALE GENOMIC DNA]</scope>
    <source>
        <strain evidence="2 3">JCM 16345</strain>
    </source>
</reference>
<sequence length="195" mass="20176">MRAGALCLLPLLAACGNGGDPAAASSEAAATPAPYETPVIPDHEDASWTVSPDGQAIVFGPDAATPLLTLDCRLKGDPPQLAIIRHYPADPDAKALFPVIGNGTTSRFMLDATLTEEGRIWEGTLAADDPALDVFTGPRPIEATLPGGGTLRIVGSRVPGEFVTWCRAGGKVMEAEADESGEAPETDQEPVEDAS</sequence>
<feature type="region of interest" description="Disordered" evidence="1">
    <location>
        <begin position="174"/>
        <end position="195"/>
    </location>
</feature>
<evidence type="ECO:0000256" key="1">
    <source>
        <dbReference type="SAM" id="MobiDB-lite"/>
    </source>
</evidence>
<dbReference type="EMBL" id="CP016545">
    <property type="protein sequence ID" value="ANU07372.1"/>
    <property type="molecule type" value="Genomic_DNA"/>
</dbReference>
<name>A0A1C7D7P1_9SPHN</name>